<comment type="caution">
    <text evidence="1">The sequence shown here is derived from an EMBL/GenBank/DDBJ whole genome shotgun (WGS) entry which is preliminary data.</text>
</comment>
<name>A0A139LQ64_9BACE</name>
<reference evidence="1 2" key="1">
    <citation type="submission" date="2016-02" db="EMBL/GenBank/DDBJ databases">
        <authorList>
            <person name="Wen L."/>
            <person name="He K."/>
            <person name="Yang H."/>
        </authorList>
    </citation>
    <scope>NUCLEOTIDE SEQUENCE [LARGE SCALE GENOMIC DNA]</scope>
    <source>
        <strain evidence="1 2">KLE1704</strain>
    </source>
</reference>
<dbReference type="AlphaFoldDB" id="A0A139LQ64"/>
<evidence type="ECO:0000313" key="1">
    <source>
        <dbReference type="EMBL" id="KXT53546.1"/>
    </source>
</evidence>
<gene>
    <name evidence="1" type="ORF">HMPREF2531_01339</name>
</gene>
<sequence length="177" mass="19286">MEKINTKNYNGVLETTEVFSKVKAVDTSGNDILVLPGFVASKGGCGKISSSNRLKSNTWYRIAVGERGNVCNSTLLMIGNEYNGDAPCSQLLCIFADGYSNNQSIIELANAGRVLNKARILYKSSATEGPVVEIFIGTTKDNMCFLAYSSNIKFTFQDPVEVSETPESGYSVKEFTF</sequence>
<dbReference type="EMBL" id="LTDF01000054">
    <property type="protein sequence ID" value="KXT53546.1"/>
    <property type="molecule type" value="Genomic_DNA"/>
</dbReference>
<organism evidence="1">
    <name type="scientific">Bacteroides intestinalis</name>
    <dbReference type="NCBI Taxonomy" id="329854"/>
    <lineage>
        <taxon>Bacteria</taxon>
        <taxon>Pseudomonadati</taxon>
        <taxon>Bacteroidota</taxon>
        <taxon>Bacteroidia</taxon>
        <taxon>Bacteroidales</taxon>
        <taxon>Bacteroidaceae</taxon>
        <taxon>Bacteroides</taxon>
    </lineage>
</organism>
<dbReference type="Proteomes" id="UP000070319">
    <property type="component" value="Unassembled WGS sequence"/>
</dbReference>
<protein>
    <submittedName>
        <fullName evidence="1">Uncharacterized protein</fullName>
    </submittedName>
</protein>
<dbReference type="PATRIC" id="fig|329854.7.peg.1360"/>
<dbReference type="RefSeq" id="WP_061434848.1">
    <property type="nucleotide sequence ID" value="NZ_KQ968685.1"/>
</dbReference>
<accession>A0A139LQ64</accession>
<proteinExistence type="predicted"/>
<evidence type="ECO:0000313" key="2">
    <source>
        <dbReference type="Proteomes" id="UP000070319"/>
    </source>
</evidence>